<dbReference type="PROSITE" id="PS50977">
    <property type="entry name" value="HTH_TETR_2"/>
    <property type="match status" value="1"/>
</dbReference>
<dbReference type="InterPro" id="IPR001647">
    <property type="entry name" value="HTH_TetR"/>
</dbReference>
<dbReference type="InterPro" id="IPR009057">
    <property type="entry name" value="Homeodomain-like_sf"/>
</dbReference>
<dbReference type="Proteomes" id="UP000572635">
    <property type="component" value="Unassembled WGS sequence"/>
</dbReference>
<keyword evidence="1" id="KW-0805">Transcription regulation</keyword>
<evidence type="ECO:0000313" key="7">
    <source>
        <dbReference type="Proteomes" id="UP000572635"/>
    </source>
</evidence>
<dbReference type="InterPro" id="IPR050109">
    <property type="entry name" value="HTH-type_TetR-like_transc_reg"/>
</dbReference>
<dbReference type="NCBIfam" id="TIGR03968">
    <property type="entry name" value="mycofact_TetR"/>
    <property type="match status" value="1"/>
</dbReference>
<proteinExistence type="predicted"/>
<dbReference type="EMBL" id="JACHDB010000001">
    <property type="protein sequence ID" value="MBB5430340.1"/>
    <property type="molecule type" value="Genomic_DNA"/>
</dbReference>
<dbReference type="PANTHER" id="PTHR30055:SF238">
    <property type="entry name" value="MYCOFACTOCIN BIOSYNTHESIS TRANSCRIPTIONAL REGULATOR MFTR-RELATED"/>
    <property type="match status" value="1"/>
</dbReference>
<sequence>MAETIPAPAAEPARAGRRRSTSRAALERIALELFDRDGFEHTTVDDIAAAAGIGRRTFFRYYASKNDAVWGEFDLEALRARLESHGPQTPMMDAIRAAVLEFNRVEGEEALRHRRRMELILRVPALQAHSTLKYAEWRSVVEGFAARRTGEPAGSLLPRTIASAVLGACIAGYEQWLADEGADLQELLDRALRELAAGFGRLG</sequence>
<evidence type="ECO:0000256" key="3">
    <source>
        <dbReference type="ARBA" id="ARBA00023163"/>
    </source>
</evidence>
<dbReference type="Pfam" id="PF17754">
    <property type="entry name" value="TetR_C_14"/>
    <property type="match status" value="1"/>
</dbReference>
<evidence type="ECO:0000313" key="6">
    <source>
        <dbReference type="EMBL" id="MBB5430340.1"/>
    </source>
</evidence>
<protein>
    <submittedName>
        <fullName evidence="6">Mycofactocin system transcriptional regulator</fullName>
    </submittedName>
</protein>
<keyword evidence="3" id="KW-0804">Transcription</keyword>
<dbReference type="PANTHER" id="PTHR30055">
    <property type="entry name" value="HTH-TYPE TRANSCRIPTIONAL REGULATOR RUTR"/>
    <property type="match status" value="1"/>
</dbReference>
<accession>A0A7W8QHH1</accession>
<reference evidence="6 7" key="1">
    <citation type="submission" date="2020-08" db="EMBL/GenBank/DDBJ databases">
        <title>Sequencing the genomes of 1000 actinobacteria strains.</title>
        <authorList>
            <person name="Klenk H.-P."/>
        </authorList>
    </citation>
    <scope>NUCLEOTIDE SEQUENCE [LARGE SCALE GENOMIC DNA]</scope>
    <source>
        <strain evidence="6 7">DSM 44551</strain>
    </source>
</reference>
<evidence type="ECO:0000256" key="2">
    <source>
        <dbReference type="ARBA" id="ARBA00023125"/>
    </source>
</evidence>
<dbReference type="RefSeq" id="WP_184388154.1">
    <property type="nucleotide sequence ID" value="NZ_BAAAJD010000056.1"/>
</dbReference>
<evidence type="ECO:0000259" key="5">
    <source>
        <dbReference type="PROSITE" id="PS50977"/>
    </source>
</evidence>
<keyword evidence="7" id="KW-1185">Reference proteome</keyword>
<dbReference type="Gene3D" id="1.10.10.60">
    <property type="entry name" value="Homeodomain-like"/>
    <property type="match status" value="1"/>
</dbReference>
<dbReference type="InterPro" id="IPR041347">
    <property type="entry name" value="MftR_C"/>
</dbReference>
<feature type="domain" description="HTH tetR-type" evidence="5">
    <location>
        <begin position="20"/>
        <end position="80"/>
    </location>
</feature>
<dbReference type="Pfam" id="PF00440">
    <property type="entry name" value="TetR_N"/>
    <property type="match status" value="1"/>
</dbReference>
<dbReference type="AlphaFoldDB" id="A0A7W8QHH1"/>
<feature type="DNA-binding region" description="H-T-H motif" evidence="4">
    <location>
        <begin position="43"/>
        <end position="62"/>
    </location>
</feature>
<dbReference type="SUPFAM" id="SSF46689">
    <property type="entry name" value="Homeodomain-like"/>
    <property type="match status" value="1"/>
</dbReference>
<evidence type="ECO:0000256" key="4">
    <source>
        <dbReference type="PROSITE-ProRule" id="PRU00335"/>
    </source>
</evidence>
<dbReference type="InterPro" id="IPR023851">
    <property type="entry name" value="Tscrpt_reg_TetR-type"/>
</dbReference>
<name>A0A7W8QHH1_9ACTN</name>
<dbReference type="Gene3D" id="1.10.357.10">
    <property type="entry name" value="Tetracycline Repressor, domain 2"/>
    <property type="match status" value="1"/>
</dbReference>
<evidence type="ECO:0000256" key="1">
    <source>
        <dbReference type="ARBA" id="ARBA00023015"/>
    </source>
</evidence>
<gene>
    <name evidence="6" type="ORF">HDA36_000424</name>
</gene>
<dbReference type="GO" id="GO:0003700">
    <property type="term" value="F:DNA-binding transcription factor activity"/>
    <property type="evidence" value="ECO:0007669"/>
    <property type="project" value="TreeGrafter"/>
</dbReference>
<dbReference type="GO" id="GO:0000976">
    <property type="term" value="F:transcription cis-regulatory region binding"/>
    <property type="evidence" value="ECO:0007669"/>
    <property type="project" value="TreeGrafter"/>
</dbReference>
<keyword evidence="2 4" id="KW-0238">DNA-binding</keyword>
<comment type="caution">
    <text evidence="6">The sequence shown here is derived from an EMBL/GenBank/DDBJ whole genome shotgun (WGS) entry which is preliminary data.</text>
</comment>
<organism evidence="6 7">
    <name type="scientific">Nocardiopsis composta</name>
    <dbReference type="NCBI Taxonomy" id="157465"/>
    <lineage>
        <taxon>Bacteria</taxon>
        <taxon>Bacillati</taxon>
        <taxon>Actinomycetota</taxon>
        <taxon>Actinomycetes</taxon>
        <taxon>Streptosporangiales</taxon>
        <taxon>Nocardiopsidaceae</taxon>
        <taxon>Nocardiopsis</taxon>
    </lineage>
</organism>